<dbReference type="EMBL" id="ML992684">
    <property type="protein sequence ID" value="KAF2209891.1"/>
    <property type="molecule type" value="Genomic_DNA"/>
</dbReference>
<name>A0A6A6F920_9PEZI</name>
<keyword evidence="2" id="KW-1185">Reference proteome</keyword>
<evidence type="ECO:0000313" key="1">
    <source>
        <dbReference type="EMBL" id="KAF2209891.1"/>
    </source>
</evidence>
<protein>
    <submittedName>
        <fullName evidence="1">Uncharacterized protein</fullName>
    </submittedName>
</protein>
<dbReference type="AlphaFoldDB" id="A0A6A6F920"/>
<dbReference type="Proteomes" id="UP000799539">
    <property type="component" value="Unassembled WGS sequence"/>
</dbReference>
<evidence type="ECO:0000313" key="2">
    <source>
        <dbReference type="Proteomes" id="UP000799539"/>
    </source>
</evidence>
<organism evidence="1 2">
    <name type="scientific">Cercospora zeae-maydis SCOH1-5</name>
    <dbReference type="NCBI Taxonomy" id="717836"/>
    <lineage>
        <taxon>Eukaryota</taxon>
        <taxon>Fungi</taxon>
        <taxon>Dikarya</taxon>
        <taxon>Ascomycota</taxon>
        <taxon>Pezizomycotina</taxon>
        <taxon>Dothideomycetes</taxon>
        <taxon>Dothideomycetidae</taxon>
        <taxon>Mycosphaerellales</taxon>
        <taxon>Mycosphaerellaceae</taxon>
        <taxon>Cercospora</taxon>
    </lineage>
</organism>
<accession>A0A6A6F920</accession>
<sequence>MRGRVYKYDLAPSLANVPTIPHCSGPTQHGHDSQSVRTVRYTFNLLYLTGSLSSAPTGQGNSSTAIIEQGTSPLLQKGCPTGLPSSATTGYNATVLPVKRMPVPPLRLCLHRPKQSPSGLPVRSFRKWLTRTYLLLARQISNCISEKEINGLTLSSTKMTSRRKALHLKAWRYPKGASSMTFTHSFRTDCSAKTGGGEIRLSTIRSWWTQNGTSWIFFHNPRKDVELFHWSDVAYLMYVECSKFAATDPRQHPGFFYPPPQWIYFPEARASDVALRALQSSLNSQYERGLRSKPGVTFPIGSKAYDLMIISPLIYTAVLFLTRHRYRFGPCVISSITVWDSGARTPDGTQIPDILMYMLESDDTTSTMIPRNREDDELYNNCGAHRERHYYTNYFPQWSAPEPASSRK</sequence>
<reference evidence="1" key="1">
    <citation type="journal article" date="2020" name="Stud. Mycol.">
        <title>101 Dothideomycetes genomes: a test case for predicting lifestyles and emergence of pathogens.</title>
        <authorList>
            <person name="Haridas S."/>
            <person name="Albert R."/>
            <person name="Binder M."/>
            <person name="Bloem J."/>
            <person name="Labutti K."/>
            <person name="Salamov A."/>
            <person name="Andreopoulos B."/>
            <person name="Baker S."/>
            <person name="Barry K."/>
            <person name="Bills G."/>
            <person name="Bluhm B."/>
            <person name="Cannon C."/>
            <person name="Castanera R."/>
            <person name="Culley D."/>
            <person name="Daum C."/>
            <person name="Ezra D."/>
            <person name="Gonzalez J."/>
            <person name="Henrissat B."/>
            <person name="Kuo A."/>
            <person name="Liang C."/>
            <person name="Lipzen A."/>
            <person name="Lutzoni F."/>
            <person name="Magnuson J."/>
            <person name="Mondo S."/>
            <person name="Nolan M."/>
            <person name="Ohm R."/>
            <person name="Pangilinan J."/>
            <person name="Park H.-J."/>
            <person name="Ramirez L."/>
            <person name="Alfaro M."/>
            <person name="Sun H."/>
            <person name="Tritt A."/>
            <person name="Yoshinaga Y."/>
            <person name="Zwiers L.-H."/>
            <person name="Turgeon B."/>
            <person name="Goodwin S."/>
            <person name="Spatafora J."/>
            <person name="Crous P."/>
            <person name="Grigoriev I."/>
        </authorList>
    </citation>
    <scope>NUCLEOTIDE SEQUENCE</scope>
    <source>
        <strain evidence="1">SCOH1-5</strain>
    </source>
</reference>
<gene>
    <name evidence="1" type="ORF">CERZMDRAFT_86540</name>
</gene>
<dbReference type="OrthoDB" id="3636601at2759"/>
<proteinExistence type="predicted"/>